<proteinExistence type="inferred from homology"/>
<comment type="subcellular location">
    <subcellularLocation>
        <location evidence="5">Cell membrane</location>
        <topology evidence="5">Multi-pass membrane protein</topology>
    </subcellularLocation>
</comment>
<dbReference type="HAMAP" id="MF_01600">
    <property type="entry name" value="UPF0182"/>
    <property type="match status" value="1"/>
</dbReference>
<evidence type="ECO:0000313" key="7">
    <source>
        <dbReference type="Proteomes" id="UP000000391"/>
    </source>
</evidence>
<dbReference type="GeneID" id="9346140"/>
<feature type="transmembrane region" description="Helical" evidence="5">
    <location>
        <begin position="7"/>
        <end position="28"/>
    </location>
</feature>
<keyword evidence="2 5" id="KW-0812">Transmembrane</keyword>
<evidence type="ECO:0000256" key="2">
    <source>
        <dbReference type="ARBA" id="ARBA00022692"/>
    </source>
</evidence>
<keyword evidence="7" id="KW-1185">Reference proteome</keyword>
<feature type="transmembrane region" description="Helical" evidence="5">
    <location>
        <begin position="282"/>
        <end position="302"/>
    </location>
</feature>
<dbReference type="EMBL" id="CP002069">
    <property type="protein sequence ID" value="ADI73431.1"/>
    <property type="molecule type" value="Genomic_DNA"/>
</dbReference>
<feature type="transmembrane region" description="Helical" evidence="5">
    <location>
        <begin position="248"/>
        <end position="270"/>
    </location>
</feature>
<dbReference type="PANTHER" id="PTHR39344">
    <property type="entry name" value="UPF0182 PROTEIN SLL1060"/>
    <property type="match status" value="1"/>
</dbReference>
<evidence type="ECO:0000256" key="3">
    <source>
        <dbReference type="ARBA" id="ARBA00022989"/>
    </source>
</evidence>
<evidence type="ECO:0000313" key="6">
    <source>
        <dbReference type="EMBL" id="ADI73431.1"/>
    </source>
</evidence>
<dbReference type="GO" id="GO:0005886">
    <property type="term" value="C:plasma membrane"/>
    <property type="evidence" value="ECO:0007669"/>
    <property type="project" value="UniProtKB-SubCell"/>
</dbReference>
<dbReference type="HOGENOM" id="CLU_007733_0_0_2"/>
<evidence type="ECO:0000256" key="4">
    <source>
        <dbReference type="ARBA" id="ARBA00023136"/>
    </source>
</evidence>
<protein>
    <recommendedName>
        <fullName evidence="5">UPF0182 protein Metev_0519</fullName>
    </recommendedName>
</protein>
<dbReference type="GO" id="GO:0005576">
    <property type="term" value="C:extracellular region"/>
    <property type="evidence" value="ECO:0007669"/>
    <property type="project" value="TreeGrafter"/>
</dbReference>
<evidence type="ECO:0000256" key="1">
    <source>
        <dbReference type="ARBA" id="ARBA00022475"/>
    </source>
</evidence>
<dbReference type="PANTHER" id="PTHR39344:SF1">
    <property type="entry name" value="UPF0182 PROTEIN SLL1060"/>
    <property type="match status" value="1"/>
</dbReference>
<feature type="transmembrane region" description="Helical" evidence="5">
    <location>
        <begin position="148"/>
        <end position="170"/>
    </location>
</feature>
<accession>D7E889</accession>
<gene>
    <name evidence="6" type="ordered locus">Metev_0519</name>
</gene>
<dbReference type="InterPro" id="IPR005372">
    <property type="entry name" value="UPF0182"/>
</dbReference>
<name>D7E889_METEZ</name>
<dbReference type="AlphaFoldDB" id="D7E889"/>
<feature type="transmembrane region" description="Helical" evidence="5">
    <location>
        <begin position="89"/>
        <end position="109"/>
    </location>
</feature>
<comment type="similarity">
    <text evidence="5">Belongs to the UPF0182 family.</text>
</comment>
<keyword evidence="1 5" id="KW-1003">Cell membrane</keyword>
<dbReference type="Proteomes" id="UP000000391">
    <property type="component" value="Chromosome"/>
</dbReference>
<sequence length="919" mass="106106">MQSFKPIYLFIALLAIILGIGPLLGIYMDYLWFGMVDYTSVFTTILQWKIVTVIPGFILAFIFLYINIKFARNSIDKILTDKQIAYEKIDYRLFLIGTVFLSFLFGLVFSGNWRTILLYLNSTPFGIQDPILLNDVGFYIFQLPFFHMLRGVLLGLVIITLIIAGALYVYRLQPVLLTQRDDTEEPYDINPEINIKNIMDKVPKRVLVHVSVLLAFIFALIAVGFFLNRYEILFTQQGAVAGAGYTDVFVRLPIFTILTVLSALTAVALLANIKLKNIKVPLIGIGLIVLFVLASAFVPSVYQQYAVEPTELQREEPFLEHSINFTREAYGLSDADVNQLDVDTNITNRDIEENEDIISNIRIWDHRALRQSYRQLQQIRTYYTFNDVDIDRYRTDENYQQYMLAVRELDIDGLPPQARNWVNERLIYTHGFGMVMNPVSTKTADGQPELALQDIPPRGDFEIENPRVYYGESTNEYKIVNTLRQEFDYPRSEGGNVLTNYDGKGGVQMDSFFKRLAYAFRFGEPKFILSEYITDDSRVMYHQHIEERTDKIAPFLEYDSDPYPVIHDGRIHWIIDAYTTASRYPYSDTYYGSEMSGINYLQNPVKVVIDSYDGSVDYYIIEEEPVVETYSKIFPDLFKSYEQMPENLKQHIRYPVDYFEVQMELYRNYHMTDPVTFYNREDSWDIPEEQYRGTSTKMEPYYMITRLPGSDELEYILLQPFTPRERQNMISWIAARSDEPHYGEIKDYRMQKGELVYGPTQIEARIDQNPEISEQLTLWGQSGSNVIRGNLLVVPIGNSILYTEPIFISAEESEIPELRRVVASSGNRVVMSVELRQALEGLAEGRVDGIDPGTIPGEPVVPRTAQQLAQQALEHYETAQEHLRAGNWSAYGEEIEQMRDVLNQLSQELEDVNTTETGQ</sequence>
<feature type="transmembrane region" description="Helical" evidence="5">
    <location>
        <begin position="206"/>
        <end position="228"/>
    </location>
</feature>
<dbReference type="RefSeq" id="WP_013193999.1">
    <property type="nucleotide sequence ID" value="NC_014253.1"/>
</dbReference>
<feature type="transmembrane region" description="Helical" evidence="5">
    <location>
        <begin position="48"/>
        <end position="68"/>
    </location>
</feature>
<evidence type="ECO:0000256" key="5">
    <source>
        <dbReference type="HAMAP-Rule" id="MF_01600"/>
    </source>
</evidence>
<dbReference type="OrthoDB" id="8749at2157"/>
<keyword evidence="4 5" id="KW-0472">Membrane</keyword>
<keyword evidence="3 5" id="KW-1133">Transmembrane helix</keyword>
<reference evidence="6 7" key="1">
    <citation type="submission" date="2010-06" db="EMBL/GenBank/DDBJ databases">
        <title>Complete sequence chromosome of Methanohalobium evestigatum Z-7303.</title>
        <authorList>
            <consortium name="US DOE Joint Genome Institute"/>
            <person name="Lucas S."/>
            <person name="Copeland A."/>
            <person name="Lapidus A."/>
            <person name="Cheng J.-F."/>
            <person name="Bruce D."/>
            <person name="Goodwin L."/>
            <person name="Pitluck S."/>
            <person name="Saunders E."/>
            <person name="Detter J.C."/>
            <person name="Han C."/>
            <person name="Tapia R."/>
            <person name="Land M."/>
            <person name="Hauser L."/>
            <person name="Kyrpides N."/>
            <person name="Mikhailova N."/>
            <person name="Sieprawska-Lupa M."/>
            <person name="Whitman W.B."/>
            <person name="Anderson I."/>
            <person name="Woyke T."/>
        </authorList>
    </citation>
    <scope>NUCLEOTIDE SEQUENCE [LARGE SCALE GENOMIC DNA]</scope>
    <source>
        <strain evidence="7">ATCC BAA-1072 / DSM 3721 / NBRC 107634 / OCM 161 / Z-7303</strain>
    </source>
</reference>
<organism evidence="6 7">
    <name type="scientific">Methanohalobium evestigatum (strain ATCC BAA-1072 / DSM 3721 / NBRC 107634 / OCM 161 / Z-7303)</name>
    <dbReference type="NCBI Taxonomy" id="644295"/>
    <lineage>
        <taxon>Archaea</taxon>
        <taxon>Methanobacteriati</taxon>
        <taxon>Methanobacteriota</taxon>
        <taxon>Stenosarchaea group</taxon>
        <taxon>Methanomicrobia</taxon>
        <taxon>Methanosarcinales</taxon>
        <taxon>Methanosarcinaceae</taxon>
        <taxon>Methanohalobium</taxon>
    </lineage>
</organism>
<dbReference type="Pfam" id="PF03699">
    <property type="entry name" value="UPF0182"/>
    <property type="match status" value="1"/>
</dbReference>
<dbReference type="KEGG" id="mev:Metev_0519"/>